<dbReference type="Pfam" id="PF08124">
    <property type="entry name" value="Lyase_8_N"/>
    <property type="match status" value="1"/>
</dbReference>
<dbReference type="Gene3D" id="1.50.10.100">
    <property type="entry name" value="Chondroitin AC/alginate lyase"/>
    <property type="match status" value="1"/>
</dbReference>
<feature type="signal peptide" evidence="9">
    <location>
        <begin position="1"/>
        <end position="33"/>
    </location>
</feature>
<dbReference type="Gene3D" id="2.60.220.10">
    <property type="entry name" value="Polysaccharide lyase family 8-like, C-terminal"/>
    <property type="match status" value="1"/>
</dbReference>
<evidence type="ECO:0000256" key="8">
    <source>
        <dbReference type="SAM" id="Phobius"/>
    </source>
</evidence>
<dbReference type="GO" id="GO:0005975">
    <property type="term" value="P:carbohydrate metabolic process"/>
    <property type="evidence" value="ECO:0007669"/>
    <property type="project" value="InterPro"/>
</dbReference>
<feature type="transmembrane region" description="Helical" evidence="8">
    <location>
        <begin position="999"/>
        <end position="1017"/>
    </location>
</feature>
<dbReference type="PANTHER" id="PTHR38481:SF1">
    <property type="entry name" value="HYALURONATE LYASE"/>
    <property type="match status" value="1"/>
</dbReference>
<evidence type="ECO:0000256" key="9">
    <source>
        <dbReference type="SAM" id="SignalP"/>
    </source>
</evidence>
<evidence type="ECO:0000256" key="5">
    <source>
        <dbReference type="ARBA" id="ARBA00023088"/>
    </source>
</evidence>
<dbReference type="Proteomes" id="UP000003028">
    <property type="component" value="Unassembled WGS sequence"/>
</dbReference>
<dbReference type="PROSITE" id="PS50847">
    <property type="entry name" value="GRAM_POS_ANCHORING"/>
    <property type="match status" value="1"/>
</dbReference>
<comment type="caution">
    <text evidence="11">The sequence shown here is derived from an EMBL/GenBank/DDBJ whole genome shotgun (WGS) entry which is preliminary data.</text>
</comment>
<evidence type="ECO:0000313" key="11">
    <source>
        <dbReference type="EMBL" id="EFY09056.1"/>
    </source>
</evidence>
<reference evidence="11" key="1">
    <citation type="submission" date="2011-01" db="EMBL/GenBank/DDBJ databases">
        <authorList>
            <person name="Muzny D."/>
            <person name="Qin X."/>
            <person name="Buhay C."/>
            <person name="Dugan-Rocha S."/>
            <person name="Ding Y."/>
            <person name="Chen G."/>
            <person name="Hawes A."/>
            <person name="Holder M."/>
            <person name="Jhangiani S."/>
            <person name="Johnson A."/>
            <person name="Khan Z."/>
            <person name="Li Z."/>
            <person name="Liu W."/>
            <person name="Liu X."/>
            <person name="Perez L."/>
            <person name="Shen H."/>
            <person name="Wang Q."/>
            <person name="Watt J."/>
            <person name="Xi L."/>
            <person name="Xin Y."/>
            <person name="Zhou J."/>
            <person name="Deng J."/>
            <person name="Jiang H."/>
            <person name="Liu Y."/>
            <person name="Qu J."/>
            <person name="Song X.-Z."/>
            <person name="Zhang L."/>
            <person name="Villasana D."/>
            <person name="Johnson A."/>
            <person name="Liu J."/>
            <person name="Liyanage D."/>
            <person name="Lorensuhewa L."/>
            <person name="Robinson T."/>
            <person name="Song A."/>
            <person name="Song B.-B."/>
            <person name="Dinh H."/>
            <person name="Thornton R."/>
            <person name="Coyle M."/>
            <person name="Francisco L."/>
            <person name="Jackson L."/>
            <person name="Javaid M."/>
            <person name="Korchina V."/>
            <person name="Kovar C."/>
            <person name="Mata R."/>
            <person name="Mathew T."/>
            <person name="Ngo R."/>
            <person name="Nguyen L."/>
            <person name="Nguyen N."/>
            <person name="Okwuonu G."/>
            <person name="Ongeri F."/>
            <person name="Pham C."/>
            <person name="Simmons D."/>
            <person name="Wilczek-Boney K."/>
            <person name="Hale W."/>
            <person name="Jakkamsetti A."/>
            <person name="Pham P."/>
            <person name="Ruth R."/>
            <person name="San Lucas F."/>
            <person name="Warren J."/>
            <person name="Zhang J."/>
            <person name="Zhao Z."/>
            <person name="Zhou C."/>
            <person name="Zhu D."/>
            <person name="Lee S."/>
            <person name="Bess C."/>
            <person name="Blankenburg K."/>
            <person name="Forbes L."/>
            <person name="Fu Q."/>
            <person name="Gubbala S."/>
            <person name="Hirani K."/>
            <person name="Jayaseelan J.C."/>
            <person name="Lara F."/>
            <person name="Munidasa M."/>
            <person name="Palculict T."/>
            <person name="Patil S."/>
            <person name="Pu L.-L."/>
            <person name="Saada N."/>
            <person name="Tang L."/>
            <person name="Weissenberger G."/>
            <person name="Zhu Y."/>
            <person name="Hemphill L."/>
            <person name="Shang Y."/>
            <person name="Youmans B."/>
            <person name="Ayvaz T."/>
            <person name="Ross M."/>
            <person name="Santibanez J."/>
            <person name="Aqrawi P."/>
            <person name="Gross S."/>
            <person name="Joshi V."/>
            <person name="Fowler G."/>
            <person name="Nazareth L."/>
            <person name="Reid J."/>
            <person name="Worley K."/>
            <person name="Petrosino J."/>
            <person name="Highlander S."/>
            <person name="Gibbs R."/>
        </authorList>
    </citation>
    <scope>NUCLEOTIDE SEQUENCE [LARGE SCALE GENOMIC DNA]</scope>
    <source>
        <strain evidence="11">ATCC 19414</strain>
    </source>
</reference>
<proteinExistence type="inferred from homology"/>
<evidence type="ECO:0000256" key="1">
    <source>
        <dbReference type="ARBA" id="ARBA00006699"/>
    </source>
</evidence>
<dbReference type="InterPro" id="IPR011071">
    <property type="entry name" value="Lyase_8-like_C"/>
</dbReference>
<accession>E7FVY6</accession>
<dbReference type="InterPro" id="IPR014718">
    <property type="entry name" value="GH-type_carb-bd"/>
</dbReference>
<name>E7FVY6_ERYRH</name>
<comment type="similarity">
    <text evidence="1">Belongs to the polysaccharide lyase 8 family.</text>
</comment>
<evidence type="ECO:0000256" key="4">
    <source>
        <dbReference type="ARBA" id="ARBA00022729"/>
    </source>
</evidence>
<dbReference type="NCBIfam" id="TIGR01167">
    <property type="entry name" value="LPXTG_anchor"/>
    <property type="match status" value="1"/>
</dbReference>
<dbReference type="SUPFAM" id="SSF49863">
    <property type="entry name" value="Hyaluronate lyase-like, C-terminal domain"/>
    <property type="match status" value="1"/>
</dbReference>
<gene>
    <name evidence="11" type="ORF">HMPREF0357_11163</name>
</gene>
<keyword evidence="12" id="KW-1185">Reference proteome</keyword>
<dbReference type="Pfam" id="PF02278">
    <property type="entry name" value="Lyase_8"/>
    <property type="match status" value="1"/>
</dbReference>
<dbReference type="InterPro" id="IPR008929">
    <property type="entry name" value="Chondroitin_lyas"/>
</dbReference>
<keyword evidence="2" id="KW-0134">Cell wall</keyword>
<feature type="active site" evidence="7">
    <location>
        <position position="347"/>
    </location>
</feature>
<organism evidence="11 12">
    <name type="scientific">Erysipelothrix rhusiopathiae ATCC 19414</name>
    <dbReference type="NCBI Taxonomy" id="525280"/>
    <lineage>
        <taxon>Bacteria</taxon>
        <taxon>Bacillati</taxon>
        <taxon>Bacillota</taxon>
        <taxon>Erysipelotrichia</taxon>
        <taxon>Erysipelotrichales</taxon>
        <taxon>Erysipelotrichaceae</taxon>
        <taxon>Erysipelothrix</taxon>
    </lineage>
</organism>
<feature type="active site" evidence="7">
    <location>
        <position position="285"/>
    </location>
</feature>
<keyword evidence="3" id="KW-0964">Secreted</keyword>
<evidence type="ECO:0000256" key="3">
    <source>
        <dbReference type="ARBA" id="ARBA00022525"/>
    </source>
</evidence>
<dbReference type="GO" id="GO:0005576">
    <property type="term" value="C:extracellular region"/>
    <property type="evidence" value="ECO:0007669"/>
    <property type="project" value="InterPro"/>
</dbReference>
<dbReference type="SUPFAM" id="SSF74650">
    <property type="entry name" value="Galactose mutarotase-like"/>
    <property type="match status" value="1"/>
</dbReference>
<dbReference type="InterPro" id="IPR004103">
    <property type="entry name" value="Lyase_8_C"/>
</dbReference>
<dbReference type="CDD" id="cd01083">
    <property type="entry name" value="GAG_Lyase"/>
    <property type="match status" value="1"/>
</dbReference>
<dbReference type="PANTHER" id="PTHR38481">
    <property type="entry name" value="HYALURONATE LYASE"/>
    <property type="match status" value="1"/>
</dbReference>
<dbReference type="GO" id="GO:0016837">
    <property type="term" value="F:carbon-oxygen lyase activity, acting on polysaccharides"/>
    <property type="evidence" value="ECO:0007669"/>
    <property type="project" value="UniProtKB-ARBA"/>
</dbReference>
<keyword evidence="4 9" id="KW-0732">Signal</keyword>
<dbReference type="GO" id="GO:0030246">
    <property type="term" value="F:carbohydrate binding"/>
    <property type="evidence" value="ECO:0007669"/>
    <property type="project" value="InterPro"/>
</dbReference>
<dbReference type="STRING" id="1648.A2I91_03245"/>
<evidence type="ECO:0000256" key="2">
    <source>
        <dbReference type="ARBA" id="ARBA00022512"/>
    </source>
</evidence>
<evidence type="ECO:0000256" key="7">
    <source>
        <dbReference type="PIRSR" id="PIRSR638970-1"/>
    </source>
</evidence>
<dbReference type="Pfam" id="PF02884">
    <property type="entry name" value="Lyase_8_C"/>
    <property type="match status" value="1"/>
</dbReference>
<feature type="chain" id="PRO_5003218174" evidence="9">
    <location>
        <begin position="34"/>
        <end position="1023"/>
    </location>
</feature>
<keyword evidence="5" id="KW-0572">Peptidoglycan-anchor</keyword>
<dbReference type="InterPro" id="IPR011013">
    <property type="entry name" value="Gal_mutarotase_sf_dom"/>
</dbReference>
<evidence type="ECO:0000313" key="12">
    <source>
        <dbReference type="Proteomes" id="UP000003028"/>
    </source>
</evidence>
<dbReference type="InterPro" id="IPR003159">
    <property type="entry name" value="Lyase_8_central_dom"/>
</dbReference>
<dbReference type="InterPro" id="IPR012970">
    <property type="entry name" value="Lyase_8_alpha_N"/>
</dbReference>
<feature type="domain" description="Gram-positive cocci surface proteins LPxTG" evidence="10">
    <location>
        <begin position="989"/>
        <end position="1023"/>
    </location>
</feature>
<dbReference type="Pfam" id="PF00746">
    <property type="entry name" value="Gram_pos_anchor"/>
    <property type="match status" value="1"/>
</dbReference>
<dbReference type="SUPFAM" id="SSF48230">
    <property type="entry name" value="Chondroitin AC/alginate lyase"/>
    <property type="match status" value="1"/>
</dbReference>
<sequence>METKMKKHIRKVFTFLMTLAVSLSMVGVRSVTADHNDIDKINSNYREYLLGNETINNDAVNQKKITAIYTNGKKAMESIVGHDDEYITGLVLRGGGKTDHDLSTNLQKSYQQLNAIALAYSMPGNENPLYQSPEALKAVLDGIKWLGDNYFNKMDTGYYGNWYSWEIGVPQSLSNIMFLLGDEIEAALPGFIKESVIAMDSYIRGDAKPGDPTIGDVNLDARQHTGANLTDITFNRILQGAVLKDEARISKAVENSMTVFSTIDPSNLQHGVTDGFYEDGSFVQHSTVAYTGSYGKVLLGRIAQLVTVLDGTKWQNDTLLDTVQEWIYRGFAPVMYEGYMMEIVKGRAVSRTGSGYGDASSVIEAFVQLSQSLPQAEQLKLQSYIKYLIENIRSTINPATFVSIQNIAAYEAIVKNSEIKALNPLETNDHYAFNLMDKAIHTREGFAFALSRSSNRISKYEYMSGENLRSWFQGDGAYYLYQSGNDQTSMHGINFYATVDQHKLPGITTVNEVRQTIPELYGKDFYDRAEGFEAGSITQNKYVYFPLGTNDYSGDVKMGIYGASAMQLGDDEAYADAQAGLLPEDFKVYKNAEANKSWFMFDDEIVALGSNIHDEKQRDLTTTVENRMFETTDTINLKGENQEGVKDLENGVQKGLKWLAMGTDGVNKDTGYVFFGNQDVNVNTSSNTQKYSYVRNKTVGGADKEVTRQFATVTYEHDGKETSQYAYAIIPNASADETEAYAKANPIEIVAQEDGVHAVRQKDLGMTGYAFFDEADHTVEDLSTNSKMIVMRKGLNFAVQDPTHKQATVSFTLDGTFDVVSGNGDAVIENGKTHITVNTENKNGVSQHLQLEAVTVITPEKPEVKPETPKTLTLVDDASNVVITYTEGDLPENTSLSVSINNNLSVDGLKNTVGYDITLLSDGHAVQPKNPVNVSIEPKKSLDRGSLQVYHETKDGFESLAWVEDGTRITFDTASFSLFALGEKDVKVLPSTGVTPQNVLPFVGVLVVVGGCFVLYGKRKNKK</sequence>
<keyword evidence="8" id="KW-0472">Membrane</keyword>
<dbReference type="Gene3D" id="2.70.98.10">
    <property type="match status" value="1"/>
</dbReference>
<feature type="active site" evidence="7">
    <location>
        <position position="294"/>
    </location>
</feature>
<dbReference type="EMBL" id="ACLK02000002">
    <property type="protein sequence ID" value="EFY09056.1"/>
    <property type="molecule type" value="Genomic_DNA"/>
</dbReference>
<dbReference type="InterPro" id="IPR019931">
    <property type="entry name" value="LPXTG_anchor"/>
</dbReference>
<evidence type="ECO:0000259" key="10">
    <source>
        <dbReference type="PROSITE" id="PS50847"/>
    </source>
</evidence>
<keyword evidence="6" id="KW-0456">Lyase</keyword>
<keyword evidence="8" id="KW-1133">Transmembrane helix</keyword>
<protein>
    <submittedName>
        <fullName evidence="11">LPXTG-motif cell wall anchor domain protein</fullName>
    </submittedName>
</protein>
<dbReference type="AlphaFoldDB" id="E7FVY6"/>
<evidence type="ECO:0000256" key="6">
    <source>
        <dbReference type="ARBA" id="ARBA00023239"/>
    </source>
</evidence>
<keyword evidence="8" id="KW-0812">Transmembrane</keyword>
<dbReference type="InterPro" id="IPR038970">
    <property type="entry name" value="Lyase_8"/>
</dbReference>